<reference evidence="9 10" key="1">
    <citation type="submission" date="2018-03" db="EMBL/GenBank/DDBJ databases">
        <title>Phenotypic and genomic properties of Cyclonatronum proteinivorum gen. nov., sp. nov., a haloalkaliphilic bacteroidete from soda lakes possessing Na+-translocating rhodopsin.</title>
        <authorList>
            <person name="Toshchakov S.V."/>
            <person name="Korzhenkov A."/>
            <person name="Samarov N.I."/>
            <person name="Kublanov I.V."/>
            <person name="Muntyan M.S."/>
            <person name="Sorokin D.Y."/>
        </authorList>
    </citation>
    <scope>NUCLEOTIDE SEQUENCE [LARGE SCALE GENOMIC DNA]</scope>
    <source>
        <strain evidence="9 10">Omega</strain>
    </source>
</reference>
<evidence type="ECO:0000256" key="7">
    <source>
        <dbReference type="RuleBase" id="RU003991"/>
    </source>
</evidence>
<dbReference type="OrthoDB" id="9787787at2"/>
<dbReference type="GO" id="GO:0006281">
    <property type="term" value="P:DNA repair"/>
    <property type="evidence" value="ECO:0007669"/>
    <property type="project" value="UniProtKB-KW"/>
</dbReference>
<dbReference type="InterPro" id="IPR006197">
    <property type="entry name" value="Peptidase_S24_LexA"/>
</dbReference>
<keyword evidence="4 7" id="KW-0068">Autocatalytic cleavage</keyword>
<name>A0A345UKC4_9BACT</name>
<evidence type="ECO:0000256" key="1">
    <source>
        <dbReference type="ARBA" id="ARBA00007484"/>
    </source>
</evidence>
<dbReference type="Gene3D" id="2.10.109.10">
    <property type="entry name" value="Umud Fragment, subunit A"/>
    <property type="match status" value="1"/>
</dbReference>
<keyword evidence="2" id="KW-0227">DNA damage</keyword>
<dbReference type="InterPro" id="IPR050077">
    <property type="entry name" value="LexA_repressor"/>
</dbReference>
<gene>
    <name evidence="9" type="ORF">CYPRO_1675</name>
</gene>
<sequence length="146" mass="16339">MLKVTEIQALGQGRMSPTQMLPLYSESVQAGFPSPAQDHIEKKLDLNDYLVSHPVATFFVRVQGDSMREANIHSGDILIVDRALEAVSGKIIVAVLNGEFTVKRLKRENGEVWLLPENDDFDPIPITPESDFEVWGVVTWVIHKAQ</sequence>
<dbReference type="GO" id="GO:0006355">
    <property type="term" value="P:regulation of DNA-templated transcription"/>
    <property type="evidence" value="ECO:0007669"/>
    <property type="project" value="InterPro"/>
</dbReference>
<proteinExistence type="inferred from homology"/>
<dbReference type="EMBL" id="CP027806">
    <property type="protein sequence ID" value="AXJ00926.1"/>
    <property type="molecule type" value="Genomic_DNA"/>
</dbReference>
<dbReference type="SUPFAM" id="SSF51306">
    <property type="entry name" value="LexA/Signal peptidase"/>
    <property type="match status" value="1"/>
</dbReference>
<evidence type="ECO:0000313" key="10">
    <source>
        <dbReference type="Proteomes" id="UP000254808"/>
    </source>
</evidence>
<evidence type="ECO:0000256" key="3">
    <source>
        <dbReference type="ARBA" id="ARBA00022801"/>
    </source>
</evidence>
<dbReference type="InterPro" id="IPR015927">
    <property type="entry name" value="Peptidase_S24_S26A/B/C"/>
</dbReference>
<dbReference type="PANTHER" id="PTHR33516:SF2">
    <property type="entry name" value="LEXA REPRESSOR-RELATED"/>
    <property type="match status" value="1"/>
</dbReference>
<dbReference type="PRINTS" id="PR00726">
    <property type="entry name" value="LEXASERPTASE"/>
</dbReference>
<dbReference type="CDD" id="cd06529">
    <property type="entry name" value="S24_LexA-like"/>
    <property type="match status" value="1"/>
</dbReference>
<feature type="domain" description="Peptidase S24/S26A/S26B/S26C" evidence="8">
    <location>
        <begin position="22"/>
        <end position="138"/>
    </location>
</feature>
<evidence type="ECO:0000259" key="8">
    <source>
        <dbReference type="Pfam" id="PF00717"/>
    </source>
</evidence>
<dbReference type="Proteomes" id="UP000254808">
    <property type="component" value="Chromosome"/>
</dbReference>
<comment type="similarity">
    <text evidence="1 7">Belongs to the peptidase S24 family.</text>
</comment>
<keyword evidence="6" id="KW-0742">SOS response</keyword>
<organism evidence="9 10">
    <name type="scientific">Cyclonatronum proteinivorum</name>
    <dbReference type="NCBI Taxonomy" id="1457365"/>
    <lineage>
        <taxon>Bacteria</taxon>
        <taxon>Pseudomonadati</taxon>
        <taxon>Balneolota</taxon>
        <taxon>Balneolia</taxon>
        <taxon>Balneolales</taxon>
        <taxon>Cyclonatronaceae</taxon>
        <taxon>Cyclonatronum</taxon>
    </lineage>
</organism>
<dbReference type="GO" id="GO:0003677">
    <property type="term" value="F:DNA binding"/>
    <property type="evidence" value="ECO:0007669"/>
    <property type="project" value="InterPro"/>
</dbReference>
<dbReference type="KEGG" id="cprv:CYPRO_1675"/>
<keyword evidence="10" id="KW-1185">Reference proteome</keyword>
<evidence type="ECO:0000256" key="6">
    <source>
        <dbReference type="ARBA" id="ARBA00023236"/>
    </source>
</evidence>
<keyword evidence="3 7" id="KW-0378">Hydrolase</keyword>
<dbReference type="GO" id="GO:0009432">
    <property type="term" value="P:SOS response"/>
    <property type="evidence" value="ECO:0007669"/>
    <property type="project" value="UniProtKB-KW"/>
</dbReference>
<dbReference type="PANTHER" id="PTHR33516">
    <property type="entry name" value="LEXA REPRESSOR"/>
    <property type="match status" value="1"/>
</dbReference>
<dbReference type="Pfam" id="PF00717">
    <property type="entry name" value="Peptidase_S24"/>
    <property type="match status" value="1"/>
</dbReference>
<evidence type="ECO:0000256" key="5">
    <source>
        <dbReference type="ARBA" id="ARBA00023204"/>
    </source>
</evidence>
<evidence type="ECO:0000313" key="9">
    <source>
        <dbReference type="EMBL" id="AXJ00926.1"/>
    </source>
</evidence>
<dbReference type="AlphaFoldDB" id="A0A345UKC4"/>
<protein>
    <submittedName>
        <fullName evidence="9">Serine peptidase, MEROPS family S24</fullName>
    </submittedName>
</protein>
<dbReference type="InterPro" id="IPR039418">
    <property type="entry name" value="LexA-like"/>
</dbReference>
<accession>A0A345UKC4</accession>
<keyword evidence="5" id="KW-0234">DNA repair</keyword>
<dbReference type="InterPro" id="IPR036286">
    <property type="entry name" value="LexA/Signal_pep-like_sf"/>
</dbReference>
<dbReference type="RefSeq" id="WP_114984173.1">
    <property type="nucleotide sequence ID" value="NZ_CP027806.1"/>
</dbReference>
<dbReference type="GO" id="GO:0016787">
    <property type="term" value="F:hydrolase activity"/>
    <property type="evidence" value="ECO:0007669"/>
    <property type="project" value="UniProtKB-KW"/>
</dbReference>
<evidence type="ECO:0000256" key="4">
    <source>
        <dbReference type="ARBA" id="ARBA00022813"/>
    </source>
</evidence>
<dbReference type="NCBIfam" id="NF007621">
    <property type="entry name" value="PRK10276.1"/>
    <property type="match status" value="1"/>
</dbReference>
<evidence type="ECO:0000256" key="2">
    <source>
        <dbReference type="ARBA" id="ARBA00022763"/>
    </source>
</evidence>